<gene>
    <name evidence="5 6 7 8 9 10 11" type="primary">LOC115738846</name>
</gene>
<evidence type="ECO:0000313" key="7">
    <source>
        <dbReference type="RefSeq" id="XP_048141401.1"/>
    </source>
</evidence>
<dbReference type="RefSeq" id="XP_048141415.1">
    <property type="nucleotide sequence ID" value="XM_048285458.1"/>
</dbReference>
<dbReference type="PANTHER" id="PTHR13068">
    <property type="entry name" value="CGI-12 PROTEIN-RELATED"/>
    <property type="match status" value="1"/>
</dbReference>
<dbReference type="RefSeq" id="XP_048141401.1">
    <property type="nucleotide sequence ID" value="XM_048285444.1"/>
</dbReference>
<dbReference type="RefSeq" id="XP_048141411.1">
    <property type="nucleotide sequence ID" value="XM_048285454.1"/>
</dbReference>
<dbReference type="RefSeq" id="XP_048141405.1">
    <property type="nucleotide sequence ID" value="XM_048285448.1"/>
</dbReference>
<protein>
    <submittedName>
        <fullName evidence="5 6 7">Transcription termination factor MTERF4, chloroplastic</fullName>
    </submittedName>
</protein>
<dbReference type="Pfam" id="PF02536">
    <property type="entry name" value="mTERF"/>
    <property type="match status" value="2"/>
</dbReference>
<proteinExistence type="inferred from homology"/>
<sequence>MRMFISLCSVSFFRRLSLNPAKLCTRCFSAKSPDIRDGLSSFLMRSLNFSRPLALAVSKRFPRATSNSVENSRAVMKYFQKLGFSDAQIRSSVIVCPQILFADIGKTLKPKLDFFQGLGLVGADLGNYISKSASVLSVSLNKRLVPNVQILKGVLFDDKDSRDLIVVLRRCKWIVSKDPESVLSRNIAFLESCGVTGYQHRMLLKRQPSLFVAKESRLNDLVSRVLKMGFSPNSGMLAHALYSVSCISAKTLGKKVKLFRDFGFTEEDVILMLRRAPTLLRVSEEKLKFGIDFLLNIVKCKRTLIVGRPSCLMLSMEDRVVPRCRVLQVIKLRGLMKKDPSFTEMLELNEEAFIERFISRFRDDTDQLLIAYKGHILDV</sequence>
<evidence type="ECO:0000313" key="4">
    <source>
        <dbReference type="Proteomes" id="UP000827889"/>
    </source>
</evidence>
<dbReference type="GO" id="GO:0003676">
    <property type="term" value="F:nucleic acid binding"/>
    <property type="evidence" value="ECO:0007669"/>
    <property type="project" value="InterPro"/>
</dbReference>
<evidence type="ECO:0000256" key="2">
    <source>
        <dbReference type="ARBA" id="ARBA00022472"/>
    </source>
</evidence>
<keyword evidence="4" id="KW-1185">Reference proteome</keyword>
<keyword evidence="3" id="KW-0809">Transit peptide</keyword>
<dbReference type="InterPro" id="IPR003690">
    <property type="entry name" value="MTERF"/>
</dbReference>
<dbReference type="SMART" id="SM00733">
    <property type="entry name" value="Mterf"/>
    <property type="match status" value="8"/>
</dbReference>
<accession>A0A8B8NYV3</accession>
<evidence type="ECO:0000313" key="11">
    <source>
        <dbReference type="RefSeq" id="XP_048141415.1"/>
    </source>
</evidence>
<evidence type="ECO:0000313" key="5">
    <source>
        <dbReference type="RefSeq" id="XP_030527446.1"/>
    </source>
</evidence>
<comment type="similarity">
    <text evidence="1">Belongs to the mTERF family.</text>
</comment>
<dbReference type="RefSeq" id="XP_048141407.1">
    <property type="nucleotide sequence ID" value="XM_048285450.1"/>
</dbReference>
<dbReference type="RefSeq" id="XP_030527446.1">
    <property type="nucleotide sequence ID" value="XM_030671586.1"/>
</dbReference>
<reference evidence="4 6" key="1">
    <citation type="submission" date="2025-05" db="UniProtKB">
        <authorList>
            <consortium name="RefSeq"/>
        </authorList>
    </citation>
    <scope>NUCLEOTIDE SEQUENCE [LARGE SCALE GENOMIC DNA]</scope>
    <source>
        <tissue evidence="6 7">Leaf</tissue>
    </source>
</reference>
<dbReference type="Gene3D" id="1.25.70.10">
    <property type="entry name" value="Transcription termination factor 3, mitochondrial"/>
    <property type="match status" value="1"/>
</dbReference>
<dbReference type="AlphaFoldDB" id="A0A8B8NYV3"/>
<dbReference type="FunFam" id="1.25.70.10:FF:000001">
    <property type="entry name" value="Mitochondrial transcription termination factor-like"/>
    <property type="match status" value="1"/>
</dbReference>
<keyword evidence="2" id="KW-0806">Transcription termination</keyword>
<evidence type="ECO:0000313" key="8">
    <source>
        <dbReference type="RefSeq" id="XP_048141405.1"/>
    </source>
</evidence>
<dbReference type="PANTHER" id="PTHR13068:SF173">
    <property type="entry name" value="EMB|CAB62602.1"/>
    <property type="match status" value="1"/>
</dbReference>
<keyword evidence="2" id="KW-0804">Transcription</keyword>
<dbReference type="InterPro" id="IPR038538">
    <property type="entry name" value="MTERF_sf"/>
</dbReference>
<dbReference type="Proteomes" id="UP000827889">
    <property type="component" value="Chromosome 1"/>
</dbReference>
<evidence type="ECO:0000256" key="3">
    <source>
        <dbReference type="ARBA" id="ARBA00022946"/>
    </source>
</evidence>
<evidence type="ECO:0000256" key="1">
    <source>
        <dbReference type="ARBA" id="ARBA00007692"/>
    </source>
</evidence>
<dbReference type="GeneID" id="115738846"/>
<keyword evidence="2" id="KW-0805">Transcription regulation</keyword>
<evidence type="ECO:0000313" key="6">
    <source>
        <dbReference type="RefSeq" id="XP_048141398.1"/>
    </source>
</evidence>
<name>A0A8B8NYV3_9MYRT</name>
<organism evidence="4 11">
    <name type="scientific">Rhodamnia argentea</name>
    <dbReference type="NCBI Taxonomy" id="178133"/>
    <lineage>
        <taxon>Eukaryota</taxon>
        <taxon>Viridiplantae</taxon>
        <taxon>Streptophyta</taxon>
        <taxon>Embryophyta</taxon>
        <taxon>Tracheophyta</taxon>
        <taxon>Spermatophyta</taxon>
        <taxon>Magnoliopsida</taxon>
        <taxon>eudicotyledons</taxon>
        <taxon>Gunneridae</taxon>
        <taxon>Pentapetalae</taxon>
        <taxon>rosids</taxon>
        <taxon>malvids</taxon>
        <taxon>Myrtales</taxon>
        <taxon>Myrtaceae</taxon>
        <taxon>Myrtoideae</taxon>
        <taxon>Myrteae</taxon>
        <taxon>Australasian group</taxon>
        <taxon>Rhodamnia</taxon>
    </lineage>
</organism>
<evidence type="ECO:0000313" key="9">
    <source>
        <dbReference type="RefSeq" id="XP_048141407.1"/>
    </source>
</evidence>
<dbReference type="KEGG" id="rarg:115738846"/>
<dbReference type="RefSeq" id="XP_048141398.1">
    <property type="nucleotide sequence ID" value="XM_048285441.1"/>
</dbReference>
<dbReference type="GO" id="GO:0006353">
    <property type="term" value="P:DNA-templated transcription termination"/>
    <property type="evidence" value="ECO:0007669"/>
    <property type="project" value="UniProtKB-KW"/>
</dbReference>
<evidence type="ECO:0000313" key="10">
    <source>
        <dbReference type="RefSeq" id="XP_048141411.1"/>
    </source>
</evidence>